<name>A0AAW2GSN7_9HYME</name>
<evidence type="ECO:0000313" key="1">
    <source>
        <dbReference type="EMBL" id="KAL0130301.1"/>
    </source>
</evidence>
<sequence>MDQDHRKYCNYYNFIKEREDEKENRMLTITNAKEEDSLLVDLVKSYPHIYDKQNKDFKVLRQSRSLRGAYLKGHA</sequence>
<keyword evidence="2" id="KW-1185">Reference proteome</keyword>
<evidence type="ECO:0000313" key="2">
    <source>
        <dbReference type="Proteomes" id="UP001430953"/>
    </source>
</evidence>
<gene>
    <name evidence="1" type="ORF">PUN28_002136</name>
</gene>
<dbReference type="Proteomes" id="UP001430953">
    <property type="component" value="Unassembled WGS sequence"/>
</dbReference>
<proteinExistence type="predicted"/>
<comment type="caution">
    <text evidence="1">The sequence shown here is derived from an EMBL/GenBank/DDBJ whole genome shotgun (WGS) entry which is preliminary data.</text>
</comment>
<protein>
    <submittedName>
        <fullName evidence="1">Uncharacterized protein</fullName>
    </submittedName>
</protein>
<reference evidence="1 2" key="1">
    <citation type="submission" date="2023-03" db="EMBL/GenBank/DDBJ databases">
        <title>High recombination rates correlate with genetic variation in Cardiocondyla obscurior ants.</title>
        <authorList>
            <person name="Errbii M."/>
        </authorList>
    </citation>
    <scope>NUCLEOTIDE SEQUENCE [LARGE SCALE GENOMIC DNA]</scope>
    <source>
        <strain evidence="1">Alpha-2009</strain>
        <tissue evidence="1">Whole body</tissue>
    </source>
</reference>
<dbReference type="EMBL" id="JADYXP020000002">
    <property type="protein sequence ID" value="KAL0130301.1"/>
    <property type="molecule type" value="Genomic_DNA"/>
</dbReference>
<dbReference type="AlphaFoldDB" id="A0AAW2GSN7"/>
<organism evidence="1 2">
    <name type="scientific">Cardiocondyla obscurior</name>
    <dbReference type="NCBI Taxonomy" id="286306"/>
    <lineage>
        <taxon>Eukaryota</taxon>
        <taxon>Metazoa</taxon>
        <taxon>Ecdysozoa</taxon>
        <taxon>Arthropoda</taxon>
        <taxon>Hexapoda</taxon>
        <taxon>Insecta</taxon>
        <taxon>Pterygota</taxon>
        <taxon>Neoptera</taxon>
        <taxon>Endopterygota</taxon>
        <taxon>Hymenoptera</taxon>
        <taxon>Apocrita</taxon>
        <taxon>Aculeata</taxon>
        <taxon>Formicoidea</taxon>
        <taxon>Formicidae</taxon>
        <taxon>Myrmicinae</taxon>
        <taxon>Cardiocondyla</taxon>
    </lineage>
</organism>
<accession>A0AAW2GSN7</accession>